<accession>A0A1F7WPF8</accession>
<evidence type="ECO:0000313" key="2">
    <source>
        <dbReference type="EMBL" id="OGM04279.1"/>
    </source>
</evidence>
<feature type="domain" description="ATPase dynein-related AAA" evidence="1">
    <location>
        <begin position="50"/>
        <end position="126"/>
    </location>
</feature>
<dbReference type="STRING" id="1817813.A2008_02810"/>
<dbReference type="GO" id="GO:0016887">
    <property type="term" value="F:ATP hydrolysis activity"/>
    <property type="evidence" value="ECO:0007669"/>
    <property type="project" value="InterPro"/>
</dbReference>
<dbReference type="EMBL" id="MGFH01000148">
    <property type="protein sequence ID" value="OGM04279.1"/>
    <property type="molecule type" value="Genomic_DNA"/>
</dbReference>
<name>A0A1F7WPF8_9BACT</name>
<evidence type="ECO:0000259" key="1">
    <source>
        <dbReference type="Pfam" id="PF07728"/>
    </source>
</evidence>
<dbReference type="PANTHER" id="PTHR37291">
    <property type="entry name" value="5-METHYLCYTOSINE-SPECIFIC RESTRICTION ENZYME B"/>
    <property type="match status" value="1"/>
</dbReference>
<dbReference type="InterPro" id="IPR011704">
    <property type="entry name" value="ATPase_dyneun-rel_AAA"/>
</dbReference>
<dbReference type="Pfam" id="PF07728">
    <property type="entry name" value="AAA_5"/>
    <property type="match status" value="1"/>
</dbReference>
<proteinExistence type="predicted"/>
<dbReference type="Proteomes" id="UP000178735">
    <property type="component" value="Unassembled WGS sequence"/>
</dbReference>
<evidence type="ECO:0000313" key="3">
    <source>
        <dbReference type="Proteomes" id="UP000178735"/>
    </source>
</evidence>
<dbReference type="InterPro" id="IPR027417">
    <property type="entry name" value="P-loop_NTPase"/>
</dbReference>
<protein>
    <recommendedName>
        <fullName evidence="1">ATPase dynein-related AAA domain-containing protein</fullName>
    </recommendedName>
</protein>
<reference evidence="2 3" key="1">
    <citation type="journal article" date="2016" name="Nat. Commun.">
        <title>Thousands of microbial genomes shed light on interconnected biogeochemical processes in an aquifer system.</title>
        <authorList>
            <person name="Anantharaman K."/>
            <person name="Brown C.T."/>
            <person name="Hug L.A."/>
            <person name="Sharon I."/>
            <person name="Castelle C.J."/>
            <person name="Probst A.J."/>
            <person name="Thomas B.C."/>
            <person name="Singh A."/>
            <person name="Wilkins M.J."/>
            <person name="Karaoz U."/>
            <person name="Brodie E.L."/>
            <person name="Williams K.H."/>
            <person name="Hubbard S.S."/>
            <person name="Banfield J.F."/>
        </authorList>
    </citation>
    <scope>NUCLEOTIDE SEQUENCE [LARGE SCALE GENOMIC DNA]</scope>
</reference>
<organism evidence="2 3">
    <name type="scientific">Candidatus Wallbacteria bacterium GWC2_49_35</name>
    <dbReference type="NCBI Taxonomy" id="1817813"/>
    <lineage>
        <taxon>Bacteria</taxon>
        <taxon>Candidatus Walliibacteriota</taxon>
    </lineage>
</organism>
<dbReference type="GO" id="GO:0005524">
    <property type="term" value="F:ATP binding"/>
    <property type="evidence" value="ECO:0007669"/>
    <property type="project" value="InterPro"/>
</dbReference>
<dbReference type="Gene3D" id="3.40.50.300">
    <property type="entry name" value="P-loop containing nucleotide triphosphate hydrolases"/>
    <property type="match status" value="1"/>
</dbReference>
<gene>
    <name evidence="2" type="ORF">A2008_02810</name>
</gene>
<sequence>MKKIAYEALYSGLNQSLKNNQLLHNDKKKAVLKNISDINNFDFDKSDINYVLIIDEINRGNISKILGELITLIESDKRLGESGQIICALPYSSEKFILPPNLYIIGTMNTADRSIALLDSALRRRFSFRPFYPQSELLGQNAQGLNIDLTDLLETMNQRIECLYDRDHTIGHSYFLDIKTNEELISVFKDKIIPLLEEYFYNDLEKVGQVLGGIGSNENDGFIVYKKQYNSNLFHHKSFASVSINERYAIKNEFGIAEILKIVEC</sequence>
<dbReference type="PANTHER" id="PTHR37291:SF1">
    <property type="entry name" value="TYPE IV METHYL-DIRECTED RESTRICTION ENZYME ECOKMCRB SUBUNIT"/>
    <property type="match status" value="1"/>
</dbReference>
<comment type="caution">
    <text evidence="2">The sequence shown here is derived from an EMBL/GenBank/DDBJ whole genome shotgun (WGS) entry which is preliminary data.</text>
</comment>
<dbReference type="AlphaFoldDB" id="A0A1F7WPF8"/>
<dbReference type="SUPFAM" id="SSF52540">
    <property type="entry name" value="P-loop containing nucleoside triphosphate hydrolases"/>
    <property type="match status" value="1"/>
</dbReference>
<dbReference type="InterPro" id="IPR052934">
    <property type="entry name" value="Methyl-DNA_Rec/Restrict_Enz"/>
</dbReference>